<dbReference type="AlphaFoldDB" id="A0A1H6QR50"/>
<evidence type="ECO:0000313" key="3">
    <source>
        <dbReference type="Proteomes" id="UP000199702"/>
    </source>
</evidence>
<feature type="domain" description="YdhG-like" evidence="1">
    <location>
        <begin position="16"/>
        <end position="111"/>
    </location>
</feature>
<proteinExistence type="predicted"/>
<dbReference type="Gene3D" id="3.90.1150.200">
    <property type="match status" value="1"/>
</dbReference>
<keyword evidence="3" id="KW-1185">Reference proteome</keyword>
<reference evidence="3" key="1">
    <citation type="submission" date="2016-10" db="EMBL/GenBank/DDBJ databases">
        <authorList>
            <person name="Varghese N."/>
            <person name="Submissions S."/>
        </authorList>
    </citation>
    <scope>NUCLEOTIDE SEQUENCE [LARGE SCALE GENOMIC DNA]</scope>
    <source>
        <strain evidence="3">DSM 17934</strain>
    </source>
</reference>
<gene>
    <name evidence="2" type="ORF">SAMN05660918_0434</name>
</gene>
<evidence type="ECO:0000259" key="1">
    <source>
        <dbReference type="Pfam" id="PF08818"/>
    </source>
</evidence>
<dbReference type="OrthoDB" id="670608at2"/>
<accession>A0A1H6QR50</accession>
<dbReference type="Proteomes" id="UP000199702">
    <property type="component" value="Unassembled WGS sequence"/>
</dbReference>
<dbReference type="InterPro" id="IPR014922">
    <property type="entry name" value="YdhG-like"/>
</dbReference>
<dbReference type="SUPFAM" id="SSF159888">
    <property type="entry name" value="YdhG-like"/>
    <property type="match status" value="1"/>
</dbReference>
<dbReference type="STRING" id="402734.SAMN05660918_0434"/>
<protein>
    <recommendedName>
        <fullName evidence="1">YdhG-like domain-containing protein</fullName>
    </recommendedName>
</protein>
<evidence type="ECO:0000313" key="2">
    <source>
        <dbReference type="EMBL" id="SEI41452.1"/>
    </source>
</evidence>
<name>A0A1H6QR50_9FLAO</name>
<dbReference type="Pfam" id="PF08818">
    <property type="entry name" value="DUF1801"/>
    <property type="match status" value="1"/>
</dbReference>
<dbReference type="EMBL" id="FNYA01000001">
    <property type="protein sequence ID" value="SEI41452.1"/>
    <property type="molecule type" value="Genomic_DNA"/>
</dbReference>
<organism evidence="2 3">
    <name type="scientific">Flavobacterium terrigena</name>
    <dbReference type="NCBI Taxonomy" id="402734"/>
    <lineage>
        <taxon>Bacteria</taxon>
        <taxon>Pseudomonadati</taxon>
        <taxon>Bacteroidota</taxon>
        <taxon>Flavobacteriia</taxon>
        <taxon>Flavobacteriales</taxon>
        <taxon>Flavobacteriaceae</taxon>
        <taxon>Flavobacterium</taxon>
    </lineage>
</organism>
<sequence length="119" mass="14178">MKPAEVYILKQSPQFQEIIHYVISVIEQEIEVTELLFKWGIPYFYYEKKPFVYIAPNKSKGFVDIGFAKGYELILHQDILIGENRNTIKSLRYFEIDSVEDIVLREVIREAKLLYKKTR</sequence>
<dbReference type="RefSeq" id="WP_091307129.1">
    <property type="nucleotide sequence ID" value="NZ_CBCSJU010000001.1"/>
</dbReference>